<keyword evidence="3" id="KW-1185">Reference proteome</keyword>
<evidence type="ECO:0000313" key="2">
    <source>
        <dbReference type="EMBL" id="MED6224665.1"/>
    </source>
</evidence>
<feature type="region of interest" description="Disordered" evidence="1">
    <location>
        <begin position="1"/>
        <end position="118"/>
    </location>
</feature>
<feature type="compositionally biased region" description="Basic residues" evidence="1">
    <location>
        <begin position="107"/>
        <end position="118"/>
    </location>
</feature>
<dbReference type="EMBL" id="JASCZI010273334">
    <property type="protein sequence ID" value="MED6224665.1"/>
    <property type="molecule type" value="Genomic_DNA"/>
</dbReference>
<reference evidence="2 3" key="1">
    <citation type="journal article" date="2023" name="Plants (Basel)">
        <title>Bridging the Gap: Combining Genomics and Transcriptomics Approaches to Understand Stylosanthes scabra, an Orphan Legume from the Brazilian Caatinga.</title>
        <authorList>
            <person name="Ferreira-Neto J.R.C."/>
            <person name="da Silva M.D."/>
            <person name="Binneck E."/>
            <person name="de Melo N.F."/>
            <person name="da Silva R.H."/>
            <person name="de Melo A.L.T.M."/>
            <person name="Pandolfi V."/>
            <person name="Bustamante F.O."/>
            <person name="Brasileiro-Vidal A.C."/>
            <person name="Benko-Iseppon A.M."/>
        </authorList>
    </citation>
    <scope>NUCLEOTIDE SEQUENCE [LARGE SCALE GENOMIC DNA]</scope>
    <source>
        <tissue evidence="2">Leaves</tissue>
    </source>
</reference>
<feature type="compositionally biased region" description="Basic and acidic residues" evidence="1">
    <location>
        <begin position="1"/>
        <end position="16"/>
    </location>
</feature>
<comment type="caution">
    <text evidence="2">The sequence shown here is derived from an EMBL/GenBank/DDBJ whole genome shotgun (WGS) entry which is preliminary data.</text>
</comment>
<evidence type="ECO:0000256" key="1">
    <source>
        <dbReference type="SAM" id="MobiDB-lite"/>
    </source>
</evidence>
<dbReference type="Proteomes" id="UP001341840">
    <property type="component" value="Unassembled WGS sequence"/>
</dbReference>
<feature type="compositionally biased region" description="Basic and acidic residues" evidence="1">
    <location>
        <begin position="83"/>
        <end position="106"/>
    </location>
</feature>
<proteinExistence type="predicted"/>
<accession>A0ABU6ZRW2</accession>
<name>A0ABU6ZRW2_9FABA</name>
<evidence type="ECO:0000313" key="3">
    <source>
        <dbReference type="Proteomes" id="UP001341840"/>
    </source>
</evidence>
<protein>
    <recommendedName>
        <fullName evidence="4">Midasin</fullName>
    </recommendedName>
</protein>
<sequence>MDCEHEDSSDIGHGWDDGWGNTMEEHDELTMPEGSSNNGMPIEAGEIEAESSAIDGNYMEGGIGAEAQHPIDGDLGKNGSAQTERENMEGHDENSCEAAKEDEQMGKPRRSKKLGGVD</sequence>
<evidence type="ECO:0008006" key="4">
    <source>
        <dbReference type="Google" id="ProtNLM"/>
    </source>
</evidence>
<organism evidence="2 3">
    <name type="scientific">Stylosanthes scabra</name>
    <dbReference type="NCBI Taxonomy" id="79078"/>
    <lineage>
        <taxon>Eukaryota</taxon>
        <taxon>Viridiplantae</taxon>
        <taxon>Streptophyta</taxon>
        <taxon>Embryophyta</taxon>
        <taxon>Tracheophyta</taxon>
        <taxon>Spermatophyta</taxon>
        <taxon>Magnoliopsida</taxon>
        <taxon>eudicotyledons</taxon>
        <taxon>Gunneridae</taxon>
        <taxon>Pentapetalae</taxon>
        <taxon>rosids</taxon>
        <taxon>fabids</taxon>
        <taxon>Fabales</taxon>
        <taxon>Fabaceae</taxon>
        <taxon>Papilionoideae</taxon>
        <taxon>50 kb inversion clade</taxon>
        <taxon>dalbergioids sensu lato</taxon>
        <taxon>Dalbergieae</taxon>
        <taxon>Pterocarpus clade</taxon>
        <taxon>Stylosanthes</taxon>
    </lineage>
</organism>
<gene>
    <name evidence="2" type="ORF">PIB30_086304</name>
</gene>